<reference evidence="5 6" key="1">
    <citation type="submission" date="2018-11" db="EMBL/GenBank/DDBJ databases">
        <title>Sequencing the genomes of 1000 actinobacteria strains.</title>
        <authorList>
            <person name="Klenk H.-P."/>
        </authorList>
    </citation>
    <scope>NUCLEOTIDE SEQUENCE [LARGE SCALE GENOMIC DNA]</scope>
    <source>
        <strain evidence="5 6">DSM 44348</strain>
    </source>
</reference>
<accession>A0A3N2H655</accession>
<protein>
    <submittedName>
        <fullName evidence="5">Acyl-CoA synthetase (AMP-forming)/AMP-acid ligase II</fullName>
    </submittedName>
</protein>
<comment type="caution">
    <text evidence="5">The sequence shown here is derived from an EMBL/GenBank/DDBJ whole genome shotgun (WGS) entry which is preliminary data.</text>
</comment>
<dbReference type="PANTHER" id="PTHR43201:SF5">
    <property type="entry name" value="MEDIUM-CHAIN ACYL-COA LIGASE ACSF2, MITOCHONDRIAL"/>
    <property type="match status" value="1"/>
</dbReference>
<dbReference type="InterPro" id="IPR025110">
    <property type="entry name" value="AMP-bd_C"/>
</dbReference>
<dbReference type="Gene3D" id="3.40.50.12780">
    <property type="entry name" value="N-terminal domain of ligase-like"/>
    <property type="match status" value="1"/>
</dbReference>
<dbReference type="GO" id="GO:0006631">
    <property type="term" value="P:fatty acid metabolic process"/>
    <property type="evidence" value="ECO:0007669"/>
    <property type="project" value="TreeGrafter"/>
</dbReference>
<evidence type="ECO:0000313" key="5">
    <source>
        <dbReference type="EMBL" id="ROS44393.1"/>
    </source>
</evidence>
<evidence type="ECO:0000259" key="4">
    <source>
        <dbReference type="Pfam" id="PF13193"/>
    </source>
</evidence>
<gene>
    <name evidence="5" type="ORF">EDD35_6834</name>
</gene>
<proteinExistence type="inferred from homology"/>
<dbReference type="PROSITE" id="PS00455">
    <property type="entry name" value="AMP_BINDING"/>
    <property type="match status" value="1"/>
</dbReference>
<evidence type="ECO:0000256" key="2">
    <source>
        <dbReference type="ARBA" id="ARBA00022598"/>
    </source>
</evidence>
<evidence type="ECO:0000313" key="6">
    <source>
        <dbReference type="Proteomes" id="UP000274843"/>
    </source>
</evidence>
<dbReference type="PANTHER" id="PTHR43201">
    <property type="entry name" value="ACYL-COA SYNTHETASE"/>
    <property type="match status" value="1"/>
</dbReference>
<dbReference type="InterPro" id="IPR045851">
    <property type="entry name" value="AMP-bd_C_sf"/>
</dbReference>
<dbReference type="Gene3D" id="3.30.300.30">
    <property type="match status" value="1"/>
</dbReference>
<dbReference type="AlphaFoldDB" id="A0A3N2H655"/>
<dbReference type="EMBL" id="RKHY01000001">
    <property type="protein sequence ID" value="ROS44393.1"/>
    <property type="molecule type" value="Genomic_DNA"/>
</dbReference>
<dbReference type="Pfam" id="PF00501">
    <property type="entry name" value="AMP-binding"/>
    <property type="match status" value="1"/>
</dbReference>
<dbReference type="RefSeq" id="WP_123686373.1">
    <property type="nucleotide sequence ID" value="NZ_RKHY01000001.1"/>
</dbReference>
<dbReference type="GO" id="GO:0031956">
    <property type="term" value="F:medium-chain fatty acid-CoA ligase activity"/>
    <property type="evidence" value="ECO:0007669"/>
    <property type="project" value="TreeGrafter"/>
</dbReference>
<name>A0A3N2H655_9PSEU</name>
<keyword evidence="2 5" id="KW-0436">Ligase</keyword>
<feature type="domain" description="AMP-dependent synthetase/ligase" evidence="3">
    <location>
        <begin position="14"/>
        <end position="368"/>
    </location>
</feature>
<dbReference type="InterPro" id="IPR042099">
    <property type="entry name" value="ANL_N_sf"/>
</dbReference>
<sequence>MTVTPTLAGLLSRAHDRYAELIALREGTTALAYGELGALVRRAIAGLAERGLRPGDRVVTIAANSLAYAVLDQACFLGGFVRVGVNRRLNPHELPSILATAKPALLCADAEWAARLDAEPSVRAGLPVLDLERDFAALTDRADPGPAPLLPPDAPAALLFTSGTTGEPKAVVATQRAMASMVRNVLVAFPVQPGDRALQAIPLSHAAGHLVPAFACHGADQEVLPGFVVDEVLRRIVRDRVSVVSAVPTVVGPLARAALAGGHDVSALSAIVYGGSPIGQSDLATAVEAFPHALYQVYAQSESLLPVTVLTPGDHRAAVAGRPELAGSAGRAVPFLDLRIADTAGKPCPAGEAGEVQLRGDTVMTEYFENPEATAKALEPDGWLHTGDVGYLDPYGHLHLVDRLSDVIITGGFNVMPSEVERVLAGMPGVRDAAVFGAPDPRWGETICAALAVDGPAPALEEVQEFCRARLARFKVPRRLVVLDDLPYNATGKLDRRGLRARFREVPA</sequence>
<keyword evidence="6" id="KW-1185">Reference proteome</keyword>
<dbReference type="Pfam" id="PF13193">
    <property type="entry name" value="AMP-binding_C"/>
    <property type="match status" value="1"/>
</dbReference>
<feature type="domain" description="AMP-binding enzyme C-terminal" evidence="4">
    <location>
        <begin position="419"/>
        <end position="493"/>
    </location>
</feature>
<dbReference type="Proteomes" id="UP000274843">
    <property type="component" value="Unassembled WGS sequence"/>
</dbReference>
<dbReference type="GeneID" id="301848080"/>
<organism evidence="5 6">
    <name type="scientific">Amycolatopsis thermoflava</name>
    <dbReference type="NCBI Taxonomy" id="84480"/>
    <lineage>
        <taxon>Bacteria</taxon>
        <taxon>Bacillati</taxon>
        <taxon>Actinomycetota</taxon>
        <taxon>Actinomycetes</taxon>
        <taxon>Pseudonocardiales</taxon>
        <taxon>Pseudonocardiaceae</taxon>
        <taxon>Amycolatopsis</taxon>
        <taxon>Amycolatopsis methanolica group</taxon>
    </lineage>
</organism>
<dbReference type="InterPro" id="IPR000873">
    <property type="entry name" value="AMP-dep_synth/lig_dom"/>
</dbReference>
<comment type="similarity">
    <text evidence="1">Belongs to the ATP-dependent AMP-binding enzyme family.</text>
</comment>
<dbReference type="InterPro" id="IPR020845">
    <property type="entry name" value="AMP-binding_CS"/>
</dbReference>
<dbReference type="SUPFAM" id="SSF56801">
    <property type="entry name" value="Acetyl-CoA synthetase-like"/>
    <property type="match status" value="1"/>
</dbReference>
<evidence type="ECO:0000259" key="3">
    <source>
        <dbReference type="Pfam" id="PF00501"/>
    </source>
</evidence>
<evidence type="ECO:0000256" key="1">
    <source>
        <dbReference type="ARBA" id="ARBA00006432"/>
    </source>
</evidence>